<evidence type="ECO:0000313" key="1">
    <source>
        <dbReference type="EMBL" id="GFS40123.1"/>
    </source>
</evidence>
<keyword evidence="2" id="KW-1185">Reference proteome</keyword>
<protein>
    <submittedName>
        <fullName evidence="1">Uncharacterized protein</fullName>
    </submittedName>
</protein>
<accession>A0A8X6IC91</accession>
<dbReference type="OrthoDB" id="6434391at2759"/>
<proteinExistence type="predicted"/>
<evidence type="ECO:0000313" key="2">
    <source>
        <dbReference type="Proteomes" id="UP000886998"/>
    </source>
</evidence>
<reference evidence="1" key="1">
    <citation type="submission" date="2020-08" db="EMBL/GenBank/DDBJ databases">
        <title>Multicomponent nature underlies the extraordinary mechanical properties of spider dragline silk.</title>
        <authorList>
            <person name="Kono N."/>
            <person name="Nakamura H."/>
            <person name="Mori M."/>
            <person name="Yoshida Y."/>
            <person name="Ohtoshi R."/>
            <person name="Malay A.D."/>
            <person name="Moran D.A.P."/>
            <person name="Tomita M."/>
            <person name="Numata K."/>
            <person name="Arakawa K."/>
        </authorList>
    </citation>
    <scope>NUCLEOTIDE SEQUENCE</scope>
</reference>
<dbReference type="AlphaFoldDB" id="A0A8X6IC91"/>
<sequence>MYKRYTSRIPDMQISINTTSTMSPLQKIICTLAFYLVVILCLAATSDANKLHKLFGQEEDSHEEFRESVRRVMTPLMALAVVLKLVFEK</sequence>
<dbReference type="Proteomes" id="UP000886998">
    <property type="component" value="Unassembled WGS sequence"/>
</dbReference>
<organism evidence="1 2">
    <name type="scientific">Trichonephila inaurata madagascariensis</name>
    <dbReference type="NCBI Taxonomy" id="2747483"/>
    <lineage>
        <taxon>Eukaryota</taxon>
        <taxon>Metazoa</taxon>
        <taxon>Ecdysozoa</taxon>
        <taxon>Arthropoda</taxon>
        <taxon>Chelicerata</taxon>
        <taxon>Arachnida</taxon>
        <taxon>Araneae</taxon>
        <taxon>Araneomorphae</taxon>
        <taxon>Entelegynae</taxon>
        <taxon>Araneoidea</taxon>
        <taxon>Nephilidae</taxon>
        <taxon>Trichonephila</taxon>
        <taxon>Trichonephila inaurata</taxon>
    </lineage>
</organism>
<name>A0A8X6IC91_9ARAC</name>
<comment type="caution">
    <text evidence="1">The sequence shown here is derived from an EMBL/GenBank/DDBJ whole genome shotgun (WGS) entry which is preliminary data.</text>
</comment>
<gene>
    <name evidence="1" type="ORF">TNIN_202141</name>
</gene>
<dbReference type="EMBL" id="BMAV01025268">
    <property type="protein sequence ID" value="GFS40123.1"/>
    <property type="molecule type" value="Genomic_DNA"/>
</dbReference>